<comment type="caution">
    <text evidence="1">The sequence shown here is derived from an EMBL/GenBank/DDBJ whole genome shotgun (WGS) entry which is preliminary data.</text>
</comment>
<name>A0A920C5T8_9BACI</name>
<accession>A0A920C5T8</accession>
<evidence type="ECO:0000313" key="2">
    <source>
        <dbReference type="Proteomes" id="UP000676917"/>
    </source>
</evidence>
<dbReference type="AlphaFoldDB" id="A0A920C5T8"/>
<protein>
    <submittedName>
        <fullName evidence="1">Spore coat protein Y</fullName>
    </submittedName>
</protein>
<dbReference type="RefSeq" id="WP_212920706.1">
    <property type="nucleotide sequence ID" value="NZ_BORP01000003.1"/>
</dbReference>
<dbReference type="Proteomes" id="UP000676917">
    <property type="component" value="Unassembled WGS sequence"/>
</dbReference>
<reference evidence="1" key="1">
    <citation type="submission" date="2021-03" db="EMBL/GenBank/DDBJ databases">
        <title>Antimicrobial resistance genes in bacteria isolated from Japanese honey, and their potential for conferring macrolide and lincosamide resistance in the American foulbrood pathogen Paenibacillus larvae.</title>
        <authorList>
            <person name="Okamoto M."/>
            <person name="Kumagai M."/>
            <person name="Kanamori H."/>
            <person name="Takamatsu D."/>
        </authorList>
    </citation>
    <scope>NUCLEOTIDE SEQUENCE</scope>
    <source>
        <strain evidence="1">J43TS3</strain>
    </source>
</reference>
<dbReference type="Pfam" id="PF10612">
    <property type="entry name" value="Spore-coat_CotZ"/>
    <property type="match status" value="1"/>
</dbReference>
<keyword evidence="1" id="KW-0946">Virion</keyword>
<sequence>MSCSHGKQSGECVCDVVRKIVRAQNEVAEAQDDCCTTGCEQSIEQLLAPTTANGPTTIPFLLYCKGDCDLFFATGVRPDNSTFDCIETPVFKAKKFKKNCCVELELLEFETNGSGGLLSSHQHNKDCNFIPPNTTGNFVETGVCITVDLHCFCAIQCLNPVTPVAPGGC</sequence>
<dbReference type="EMBL" id="BORP01000003">
    <property type="protein sequence ID" value="GIO27206.1"/>
    <property type="molecule type" value="Genomic_DNA"/>
</dbReference>
<dbReference type="InterPro" id="IPR019593">
    <property type="entry name" value="Spore_coat_protein_Z/Y"/>
</dbReference>
<keyword evidence="1" id="KW-0167">Capsid protein</keyword>
<gene>
    <name evidence="1" type="ORF">J43TS3_18170</name>
</gene>
<keyword evidence="2" id="KW-1185">Reference proteome</keyword>
<organism evidence="1 2">
    <name type="scientific">Ornithinibacillus bavariensis</name>
    <dbReference type="NCBI Taxonomy" id="545502"/>
    <lineage>
        <taxon>Bacteria</taxon>
        <taxon>Bacillati</taxon>
        <taxon>Bacillota</taxon>
        <taxon>Bacilli</taxon>
        <taxon>Bacillales</taxon>
        <taxon>Bacillaceae</taxon>
        <taxon>Ornithinibacillus</taxon>
    </lineage>
</organism>
<proteinExistence type="predicted"/>
<evidence type="ECO:0000313" key="1">
    <source>
        <dbReference type="EMBL" id="GIO27206.1"/>
    </source>
</evidence>